<dbReference type="GO" id="GO:0045540">
    <property type="term" value="P:regulation of cholesterol biosynthetic process"/>
    <property type="evidence" value="ECO:0007669"/>
    <property type="project" value="TreeGrafter"/>
</dbReference>
<dbReference type="InterPro" id="IPR000731">
    <property type="entry name" value="SSD"/>
</dbReference>
<evidence type="ECO:0000256" key="11">
    <source>
        <dbReference type="ARBA" id="ARBA00023098"/>
    </source>
</evidence>
<dbReference type="GO" id="GO:0005789">
    <property type="term" value="C:endoplasmic reticulum membrane"/>
    <property type="evidence" value="ECO:0007669"/>
    <property type="project" value="InterPro"/>
</dbReference>
<evidence type="ECO:0000256" key="6">
    <source>
        <dbReference type="ARBA" id="ARBA00022548"/>
    </source>
</evidence>
<dbReference type="InterPro" id="IPR001680">
    <property type="entry name" value="WD40_rpt"/>
</dbReference>
<keyword evidence="6" id="KW-0153">Cholesterol metabolism</keyword>
<dbReference type="PANTHER" id="PTHR46378:SF1">
    <property type="entry name" value="STEROL REGULATORY ELEMENT-BINDING PROTEIN CLEAVAGE-ACTIVATING PROTEIN"/>
    <property type="match status" value="1"/>
</dbReference>
<dbReference type="InterPro" id="IPR011047">
    <property type="entry name" value="Quinoprotein_ADH-like_sf"/>
</dbReference>
<dbReference type="InterPro" id="IPR053958">
    <property type="entry name" value="HMGCR/SNAP/NPC1-like_SSD"/>
</dbReference>
<feature type="repeat" description="WD" evidence="18">
    <location>
        <begin position="616"/>
        <end position="656"/>
    </location>
</feature>
<organism evidence="23">
    <name type="scientific">Chaetomium thermophilum (strain DSM 1495 / CBS 144.50 / IMI 039719)</name>
    <name type="common">Thermochaetoides thermophila</name>
    <dbReference type="NCBI Taxonomy" id="759272"/>
    <lineage>
        <taxon>Eukaryota</taxon>
        <taxon>Fungi</taxon>
        <taxon>Dikarya</taxon>
        <taxon>Ascomycota</taxon>
        <taxon>Pezizomycotina</taxon>
        <taxon>Sordariomycetes</taxon>
        <taxon>Sordariomycetidae</taxon>
        <taxon>Sordariales</taxon>
        <taxon>Chaetomiaceae</taxon>
        <taxon>Thermochaetoides</taxon>
    </lineage>
</organism>
<comment type="function">
    <text evidence="17">Escort protein required for cholesterol as well as lipid homeostasis. Regulates export of the SCAP-SREBP complex from the endoplasmic reticulum to the Golgi upon low cholesterol, thereby regulating the processing of sterol regulatory element-binding proteins (SREBPs) SREBF1/SREBP1 and SREBF2/SREBP2. At high sterol concentrations, formation of a ternary complex with INSIG (INSIG1 or INSIG2) leads to mask the ER export signal in SCAP, promoting retention of the complex in the endoplasmic reticulum. Low sterol concentrations trigger release of INSIG, a conformational change in the SSD domain of SCAP, unmasking of the ER export signal, promoting recruitment into COPII-coated vesicles and transport of the SCAP-SREBP to the Golgi: in the Golgi, SREBPs are then processed, releasing the transcription factor fragment of SREBPs from the membrane, its import into the nucleus and up-regulation of LDLR, INSIG1 and the mevalonate pathway. Binds cholesterol via its SSD domain.</text>
</comment>
<keyword evidence="8" id="KW-0677">Repeat</keyword>
<keyword evidence="20" id="KW-0812">Transmembrane</keyword>
<comment type="similarity">
    <text evidence="4">Belongs to the WD repeat SCAP family.</text>
</comment>
<evidence type="ECO:0000256" key="15">
    <source>
        <dbReference type="ARBA" id="ARBA00023221"/>
    </source>
</evidence>
<dbReference type="Gene3D" id="2.130.10.10">
    <property type="entry name" value="YVTN repeat-like/Quinoprotein amine dehydrogenase"/>
    <property type="match status" value="1"/>
</dbReference>
<dbReference type="eggNOG" id="KOG1933">
    <property type="taxonomic scope" value="Eukaryota"/>
</dbReference>
<name>G0SGD6_CHATD</name>
<feature type="transmembrane region" description="Helical" evidence="20">
    <location>
        <begin position="278"/>
        <end position="299"/>
    </location>
</feature>
<evidence type="ECO:0000256" key="10">
    <source>
        <dbReference type="ARBA" id="ARBA00023034"/>
    </source>
</evidence>
<evidence type="ECO:0000256" key="12">
    <source>
        <dbReference type="ARBA" id="ARBA00023121"/>
    </source>
</evidence>
<dbReference type="GO" id="GO:0012507">
    <property type="term" value="C:ER to Golgi transport vesicle membrane"/>
    <property type="evidence" value="ECO:0007669"/>
    <property type="project" value="UniProtKB-SubCell"/>
</dbReference>
<evidence type="ECO:0000256" key="2">
    <source>
        <dbReference type="ARBA" id="ARBA00004394"/>
    </source>
</evidence>
<dbReference type="SMART" id="SM00320">
    <property type="entry name" value="WD40"/>
    <property type="match status" value="2"/>
</dbReference>
<evidence type="ECO:0000256" key="9">
    <source>
        <dbReference type="ARBA" id="ARBA00022824"/>
    </source>
</evidence>
<evidence type="ECO:0000313" key="22">
    <source>
        <dbReference type="EMBL" id="EGS17275.1"/>
    </source>
</evidence>
<dbReference type="PANTHER" id="PTHR46378">
    <property type="entry name" value="STEROL REGULATORY ELEMENT-BINDING PROTEIN CLEAVAGE-ACTIVATING PROTEIN"/>
    <property type="match status" value="1"/>
</dbReference>
<keyword evidence="13 20" id="KW-0472">Membrane</keyword>
<feature type="transmembrane region" description="Helical" evidence="20">
    <location>
        <begin position="448"/>
        <end position="465"/>
    </location>
</feature>
<feature type="region of interest" description="Disordered" evidence="19">
    <location>
        <begin position="1017"/>
        <end position="1037"/>
    </location>
</feature>
<evidence type="ECO:0000256" key="18">
    <source>
        <dbReference type="PROSITE-ProRule" id="PRU00221"/>
    </source>
</evidence>
<evidence type="ECO:0000256" key="3">
    <source>
        <dbReference type="ARBA" id="ARBA00004557"/>
    </source>
</evidence>
<sequence>MLWYLLYPLRGTTEPPYLSPSHPLRRAFTRYATWIAGHVQSILPLSGAVIFFFLYLSLFLYTVDPNLNPGRARLPRHAWTDTQPLGDSAAVQPDIIMRPVWVHGDYMKALERDVLLVAFELQEKLLAKVNDQPSNAWFIHSPFNYWGSADKISSDADIIATVNGRNSTVAMAKTLRHSTIFSDTRVENGRLVAADALVITLVHRRDSVVGQLWKTGAETLVEQEGNWKVIRSSGSRLYEYQFRPLSWSDWLLLSLAYVLIFSYLALRMSKLNAVKSRVGLAVTVLTQIIAAIVSSFSVCGIFKLDLSRIPYYAYPLVVLAISMENSFRLINSVTLTSSAISITDRVGEGFGATAHVAIVNRVQICVILLVSSRITSSGVSAFCTFVAIATLFDSFYLSTFLLSVLSVDLRQCELFELEKATLLRRSKKSADKQLWLDISPTRSAESPVSTRIVSTVVMVIFILIAQSHYGTAARRFQWLHHIFPWDRQDSSQQSSLTDLHQARNPADWIYLQDYETARDILEAIKPGAYSYVARVYDPIVFVLKNASRIPDATKARFLPAFYDFFTHHASSFLLWLLITMYALRWFTDYLIQDRSANSDDSEHTGSEPVLSIRSLNNGHTLDVAMLTASSGGQLVSVGLDRLIQVWDLPSGTRARVLSDPEVPLENPFPLSNIAVDDRGKYLAFVSWQRVFLWDIEQQQWCWARDINLGGSGHRPQAVFFVTKPQETTPCLVIVRRNGTAAEMQLDRDETRDFLICKTPLMWAVSFVDKSNPYFPNTPTLSILTASRRNCIHLVRQHGPDWLSTEVKLAGAVTSRPEPRTPDIHCILPIPTLGMYLVGRAQSVDLVDLDSATVIHTFYARGGTMQPRSLKHVVVSARAGSHGQPVLVMGYVSAGSGELIVQVYMPEQESMEEGGVTPVIEAGRGHPWTRAREIVKRIENPGVWELMPNGAVVGVRRTKPLTTLQSASSTTTTSSFAQAAQTGKLTPTFSTGPTENPISQRATSPMKTKTLIPHPEQAIPHNIHPFSQQEDELLSPNS</sequence>
<evidence type="ECO:0000256" key="20">
    <source>
        <dbReference type="SAM" id="Phobius"/>
    </source>
</evidence>
<dbReference type="HOGENOM" id="CLU_004183_0_0_1"/>
<evidence type="ECO:0000256" key="5">
    <source>
        <dbReference type="ARBA" id="ARBA00019541"/>
    </source>
</evidence>
<dbReference type="EMBL" id="GL988047">
    <property type="protein sequence ID" value="EGS17275.1"/>
    <property type="molecule type" value="Genomic_DNA"/>
</dbReference>
<keyword evidence="14" id="KW-1207">Sterol metabolism</keyword>
<feature type="domain" description="SSD" evidence="21">
    <location>
        <begin position="249"/>
        <end position="407"/>
    </location>
</feature>
<dbReference type="RefSeq" id="XP_006696893.1">
    <property type="nucleotide sequence ID" value="XM_006696830.1"/>
</dbReference>
<keyword evidence="9" id="KW-0256">Endoplasmic reticulum</keyword>
<dbReference type="GO" id="GO:0032936">
    <property type="term" value="C:SREBP-SCAP complex"/>
    <property type="evidence" value="ECO:0007669"/>
    <property type="project" value="TreeGrafter"/>
</dbReference>
<keyword evidence="16" id="KW-0968">Cytoplasmic vesicle</keyword>
<feature type="compositionally biased region" description="Acidic residues" evidence="19">
    <location>
        <begin position="1028"/>
        <end position="1037"/>
    </location>
</feature>
<dbReference type="OMA" id="EFQFRPM"/>
<dbReference type="AlphaFoldDB" id="G0SGD6"/>
<dbReference type="SUPFAM" id="SSF50998">
    <property type="entry name" value="Quinoprotein alcohol dehydrogenase-like"/>
    <property type="match status" value="1"/>
</dbReference>
<evidence type="ECO:0000256" key="1">
    <source>
        <dbReference type="ARBA" id="ARBA00004240"/>
    </source>
</evidence>
<evidence type="ECO:0000256" key="13">
    <source>
        <dbReference type="ARBA" id="ARBA00023136"/>
    </source>
</evidence>
<dbReference type="STRING" id="759272.G0SGD6"/>
<keyword evidence="12" id="KW-0446">Lipid-binding</keyword>
<keyword evidence="20" id="KW-1133">Transmembrane helix</keyword>
<dbReference type="PROSITE" id="PS50082">
    <property type="entry name" value="WD_REPEATS_2"/>
    <property type="match status" value="1"/>
</dbReference>
<evidence type="ECO:0000256" key="19">
    <source>
        <dbReference type="SAM" id="MobiDB-lite"/>
    </source>
</evidence>
<dbReference type="GO" id="GO:0008203">
    <property type="term" value="P:cholesterol metabolic process"/>
    <property type="evidence" value="ECO:0007669"/>
    <property type="project" value="UniProtKB-KW"/>
</dbReference>
<feature type="transmembrane region" description="Helical" evidence="20">
    <location>
        <begin position="250"/>
        <end position="266"/>
    </location>
</feature>
<dbReference type="GO" id="GO:0000139">
    <property type="term" value="C:Golgi membrane"/>
    <property type="evidence" value="ECO:0007669"/>
    <property type="project" value="UniProtKB-SubCell"/>
</dbReference>
<dbReference type="PROSITE" id="PS50156">
    <property type="entry name" value="SSD"/>
    <property type="match status" value="1"/>
</dbReference>
<dbReference type="KEGG" id="cthr:CTHT_0065940"/>
<dbReference type="Proteomes" id="UP000008066">
    <property type="component" value="Unassembled WGS sequence"/>
</dbReference>
<dbReference type="InterPro" id="IPR019775">
    <property type="entry name" value="WD40_repeat_CS"/>
</dbReference>
<feature type="transmembrane region" description="Helical" evidence="20">
    <location>
        <begin position="42"/>
        <end position="63"/>
    </location>
</feature>
<feature type="transmembrane region" description="Helical" evidence="20">
    <location>
        <begin position="564"/>
        <end position="586"/>
    </location>
</feature>
<keyword evidence="10" id="KW-0333">Golgi apparatus</keyword>
<dbReference type="GO" id="GO:0032934">
    <property type="term" value="F:sterol binding"/>
    <property type="evidence" value="ECO:0007669"/>
    <property type="project" value="InterPro"/>
</dbReference>
<evidence type="ECO:0000256" key="4">
    <source>
        <dbReference type="ARBA" id="ARBA00007410"/>
    </source>
</evidence>
<dbReference type="OrthoDB" id="1914839at2759"/>
<keyword evidence="23" id="KW-1185">Reference proteome</keyword>
<evidence type="ECO:0000256" key="17">
    <source>
        <dbReference type="ARBA" id="ARBA00045958"/>
    </source>
</evidence>
<dbReference type="GeneID" id="18260632"/>
<keyword evidence="11" id="KW-0443">Lipid metabolism</keyword>
<reference evidence="22 23" key="1">
    <citation type="journal article" date="2011" name="Cell">
        <title>Insight into structure and assembly of the nuclear pore complex by utilizing the genome of a eukaryotic thermophile.</title>
        <authorList>
            <person name="Amlacher S."/>
            <person name="Sarges P."/>
            <person name="Flemming D."/>
            <person name="van Noort V."/>
            <person name="Kunze R."/>
            <person name="Devos D.P."/>
            <person name="Arumugam M."/>
            <person name="Bork P."/>
            <person name="Hurt E."/>
        </authorList>
    </citation>
    <scope>NUCLEOTIDE SEQUENCE [LARGE SCALE GENOMIC DNA]</scope>
    <source>
        <strain evidence="23">DSM 1495 / CBS 144.50 / IMI 039719</strain>
    </source>
</reference>
<evidence type="ECO:0000313" key="23">
    <source>
        <dbReference type="Proteomes" id="UP000008066"/>
    </source>
</evidence>
<dbReference type="InterPro" id="IPR015943">
    <property type="entry name" value="WD40/YVTN_repeat-like_dom_sf"/>
</dbReference>
<accession>G0SGD6</accession>
<comment type="subcellular location">
    <subcellularLocation>
        <location evidence="3">Cytoplasmic vesicle</location>
        <location evidence="3">COPII-coated vesicle membrane</location>
        <topology evidence="3">Multi-pass membrane protein</topology>
    </subcellularLocation>
    <subcellularLocation>
        <location evidence="1">Endoplasmic reticulum</location>
    </subcellularLocation>
    <subcellularLocation>
        <location evidence="2">Golgi apparatus membrane</location>
    </subcellularLocation>
</comment>
<dbReference type="PROSITE" id="PS00678">
    <property type="entry name" value="WD_REPEATS_1"/>
    <property type="match status" value="1"/>
</dbReference>
<evidence type="ECO:0000256" key="14">
    <source>
        <dbReference type="ARBA" id="ARBA00023166"/>
    </source>
</evidence>
<evidence type="ECO:0000256" key="8">
    <source>
        <dbReference type="ARBA" id="ARBA00022737"/>
    </source>
</evidence>
<evidence type="ECO:0000256" key="7">
    <source>
        <dbReference type="ARBA" id="ARBA00022574"/>
    </source>
</evidence>
<dbReference type="InterPro" id="IPR030225">
    <property type="entry name" value="SCAP"/>
</dbReference>
<gene>
    <name evidence="22" type="ORF">CTHT_0065940</name>
</gene>
<evidence type="ECO:0000259" key="21">
    <source>
        <dbReference type="PROSITE" id="PS50156"/>
    </source>
</evidence>
<evidence type="ECO:0000256" key="16">
    <source>
        <dbReference type="ARBA" id="ARBA00023329"/>
    </source>
</evidence>
<dbReference type="Pfam" id="PF12349">
    <property type="entry name" value="Sterol-sensing"/>
    <property type="match status" value="1"/>
</dbReference>
<keyword evidence="7 18" id="KW-0853">WD repeat</keyword>
<keyword evidence="15" id="KW-0753">Steroid metabolism</keyword>
<proteinExistence type="inferred from homology"/>
<dbReference type="GO" id="GO:0032933">
    <property type="term" value="P:SREBP signaling pathway"/>
    <property type="evidence" value="ECO:0007669"/>
    <property type="project" value="InterPro"/>
</dbReference>
<protein>
    <recommendedName>
        <fullName evidence="5">Sterol regulatory element-binding protein cleavage-activating protein</fullName>
    </recommendedName>
</protein>